<evidence type="ECO:0000256" key="2">
    <source>
        <dbReference type="ARBA" id="ARBA00022723"/>
    </source>
</evidence>
<feature type="compositionally biased region" description="Polar residues" evidence="10">
    <location>
        <begin position="392"/>
        <end position="412"/>
    </location>
</feature>
<dbReference type="InterPro" id="IPR052035">
    <property type="entry name" value="ZnF_BED_domain_contain"/>
</dbReference>
<feature type="domain" description="BED-type" evidence="11">
    <location>
        <begin position="313"/>
        <end position="362"/>
    </location>
</feature>
<dbReference type="SUPFAM" id="SSF57667">
    <property type="entry name" value="beta-beta-alpha zinc fingers"/>
    <property type="match status" value="4"/>
</dbReference>
<dbReference type="GO" id="GO:0009791">
    <property type="term" value="P:post-embryonic development"/>
    <property type="evidence" value="ECO:0007669"/>
    <property type="project" value="UniProtKB-ARBA"/>
</dbReference>
<feature type="region of interest" description="Disordered" evidence="10">
    <location>
        <begin position="372"/>
        <end position="414"/>
    </location>
</feature>
<evidence type="ECO:0000313" key="12">
    <source>
        <dbReference type="EnsemblMetazoa" id="ACOM027054-PA.1"/>
    </source>
</evidence>
<evidence type="ECO:0000256" key="9">
    <source>
        <dbReference type="PROSITE-ProRule" id="PRU00027"/>
    </source>
</evidence>
<dbReference type="SUPFAM" id="SSF53098">
    <property type="entry name" value="Ribonuclease H-like"/>
    <property type="match status" value="1"/>
</dbReference>
<organism evidence="12">
    <name type="scientific">Anopheles coluzzii</name>
    <name type="common">African malaria mosquito</name>
    <dbReference type="NCBI Taxonomy" id="1518534"/>
    <lineage>
        <taxon>Eukaryota</taxon>
        <taxon>Metazoa</taxon>
        <taxon>Ecdysozoa</taxon>
        <taxon>Arthropoda</taxon>
        <taxon>Hexapoda</taxon>
        <taxon>Insecta</taxon>
        <taxon>Pterygota</taxon>
        <taxon>Neoptera</taxon>
        <taxon>Endopterygota</taxon>
        <taxon>Diptera</taxon>
        <taxon>Nematocera</taxon>
        <taxon>Culicoidea</taxon>
        <taxon>Culicidae</taxon>
        <taxon>Anophelinae</taxon>
        <taxon>Anopheles</taxon>
    </lineage>
</organism>
<feature type="domain" description="BED-type" evidence="11">
    <location>
        <begin position="128"/>
        <end position="178"/>
    </location>
</feature>
<dbReference type="VEuPathDB" id="VectorBase:ACON2_038776"/>
<accession>A0A8W7P8G9</accession>
<dbReference type="InterPro" id="IPR008906">
    <property type="entry name" value="HATC_C_dom"/>
</dbReference>
<evidence type="ECO:0000256" key="8">
    <source>
        <dbReference type="ARBA" id="ARBA00023242"/>
    </source>
</evidence>
<dbReference type="Pfam" id="PF05699">
    <property type="entry name" value="Dimer_Tnp_hAT"/>
    <property type="match status" value="1"/>
</dbReference>
<feature type="domain" description="BED-type" evidence="11">
    <location>
        <begin position="219"/>
        <end position="269"/>
    </location>
</feature>
<feature type="domain" description="BED-type" evidence="11">
    <location>
        <begin position="28"/>
        <end position="78"/>
    </location>
</feature>
<dbReference type="AlphaFoldDB" id="A0A8W7P8G9"/>
<dbReference type="PANTHER" id="PTHR46481:SF10">
    <property type="entry name" value="ZINC FINGER BED DOMAIN-CONTAINING PROTEIN 39"/>
    <property type="match status" value="1"/>
</dbReference>
<keyword evidence="5" id="KW-0805">Transcription regulation</keyword>
<dbReference type="InterPro" id="IPR036236">
    <property type="entry name" value="Znf_C2H2_sf"/>
</dbReference>
<feature type="region of interest" description="Disordered" evidence="10">
    <location>
        <begin position="172"/>
        <end position="202"/>
    </location>
</feature>
<dbReference type="GO" id="GO:0003677">
    <property type="term" value="F:DNA binding"/>
    <property type="evidence" value="ECO:0007669"/>
    <property type="project" value="UniProtKB-KW"/>
</dbReference>
<keyword evidence="7" id="KW-0804">Transcription</keyword>
<keyword evidence="4" id="KW-0862">Zinc</keyword>
<keyword evidence="2" id="KW-0479">Metal-binding</keyword>
<keyword evidence="8" id="KW-0539">Nucleus</keyword>
<dbReference type="SMART" id="SM00614">
    <property type="entry name" value="ZnF_BED"/>
    <property type="match status" value="4"/>
</dbReference>
<evidence type="ECO:0000256" key="5">
    <source>
        <dbReference type="ARBA" id="ARBA00023015"/>
    </source>
</evidence>
<dbReference type="PROSITE" id="PS50808">
    <property type="entry name" value="ZF_BED"/>
    <property type="match status" value="4"/>
</dbReference>
<dbReference type="InterPro" id="IPR013087">
    <property type="entry name" value="Znf_C2H2_type"/>
</dbReference>
<evidence type="ECO:0000256" key="6">
    <source>
        <dbReference type="ARBA" id="ARBA00023125"/>
    </source>
</evidence>
<dbReference type="Proteomes" id="UP000075882">
    <property type="component" value="Unassembled WGS sequence"/>
</dbReference>
<dbReference type="InterPro" id="IPR012337">
    <property type="entry name" value="RNaseH-like_sf"/>
</dbReference>
<protein>
    <recommendedName>
        <fullName evidence="11">BED-type domain-containing protein</fullName>
    </recommendedName>
</protein>
<dbReference type="GO" id="GO:0005634">
    <property type="term" value="C:nucleus"/>
    <property type="evidence" value="ECO:0007669"/>
    <property type="project" value="UniProtKB-SubCell"/>
</dbReference>
<comment type="subcellular location">
    <subcellularLocation>
        <location evidence="1">Nucleus</location>
    </subcellularLocation>
</comment>
<evidence type="ECO:0000256" key="1">
    <source>
        <dbReference type="ARBA" id="ARBA00004123"/>
    </source>
</evidence>
<dbReference type="InterPro" id="IPR003656">
    <property type="entry name" value="Znf_BED"/>
</dbReference>
<feature type="compositionally biased region" description="Acidic residues" evidence="10">
    <location>
        <begin position="180"/>
        <end position="195"/>
    </location>
</feature>
<dbReference type="PANTHER" id="PTHR46481">
    <property type="entry name" value="ZINC FINGER BED DOMAIN-CONTAINING PROTEIN 4"/>
    <property type="match status" value="1"/>
</dbReference>
<dbReference type="SMART" id="SM00355">
    <property type="entry name" value="ZnF_C2H2"/>
    <property type="match status" value="4"/>
</dbReference>
<evidence type="ECO:0000256" key="10">
    <source>
        <dbReference type="SAM" id="MobiDB-lite"/>
    </source>
</evidence>
<dbReference type="GO" id="GO:0008270">
    <property type="term" value="F:zinc ion binding"/>
    <property type="evidence" value="ECO:0007669"/>
    <property type="project" value="UniProtKB-KW"/>
</dbReference>
<proteinExistence type="predicted"/>
<sequence>LRNCSSNYIIFRQVLRHLNSAIMSKPSRYISSVWKHFERLGDRAKCQFCQNTFSFSTGSTANLKRHLARKHPTDPLQEMYAEVAESEPSSPPEETNGEQTWDDGIEGILIPKVECVMPQVETKPKPQQLVSSVWKHYDRDGSSAKCHHCPRVISYSHGSTSNLKKHLIRKHPDASLDPEPTPDDELAGEQGEDDPSSPWSEGIEGIVVPKKEQATPGGKTYADIWNHYDRDGTMATCHYCYRSIAFSAGSTSNLKKHLTRKHPMVTVQSRPAKKRQSLERKVKLPQSPRPLNDYFDEDSILPAVGLQPRNRPKPTSSVWNHFDRSGTTAKCRICLRVLTYAGTTSNLRKHILRQHPTLTLGKQEMTRIHHVTLPTPPQRPDSADDTERPSFTAKSFVSGSPGESSDSEQQQPAVKPLTETRVAKMHESIALMICRGNHTFAMVEEEAFQALFTQYSHREFEMCSKFTFKRLWLPQVYGKVQSRVKAELATARAISLGVNSATSVNHESVLSVTAYFIDQNGKLSNALLDFARCTPSYGGENVAAQLAEVMKLFEIDGKVLSIVTDNDDASVMQAVETLNIPHVACFAHSIDPIVMLTLNSTIQGTLDEVRHVVAQIRSSAKARELVEDIENSARITTLKLDVPNDWHSTLDMLGRFVACKEAILACSAELNIACKLEGKDWLMLEQSTRVLQELATAVHEVSADKLVTISKPCVMYQLLVHRLEAMALEQNVLMDVSALAATLRDSIRECCAYVRSSPLLTQAVMLDPRYKAEGFMQDEECLQKTYESIVEEIAALQSDGGDGGVPMELDKESEAEQSRTNEEALYQLFEAHKHSKHDGSALKVSAQYELDYYLKAKHLQRKGDPLEWWERNKHFYPNLYKLASKRLCTPAACVSASGCCAKAEVECRERKNRLLPKRIQQMVFIKYNHHRYQADIADD</sequence>
<keyword evidence="3 9" id="KW-0863">Zinc-finger</keyword>
<keyword evidence="6" id="KW-0238">DNA-binding</keyword>
<reference evidence="12" key="1">
    <citation type="submission" date="2022-08" db="UniProtKB">
        <authorList>
            <consortium name="EnsemblMetazoa"/>
        </authorList>
    </citation>
    <scope>IDENTIFICATION</scope>
</reference>
<evidence type="ECO:0000259" key="11">
    <source>
        <dbReference type="PROSITE" id="PS50808"/>
    </source>
</evidence>
<dbReference type="EnsemblMetazoa" id="ACOM027054-RA">
    <property type="protein sequence ID" value="ACOM027054-PA.1"/>
    <property type="gene ID" value="ACOM027054"/>
</dbReference>
<name>A0A8W7P8G9_ANOCL</name>
<dbReference type="GO" id="GO:0046983">
    <property type="term" value="F:protein dimerization activity"/>
    <property type="evidence" value="ECO:0007669"/>
    <property type="project" value="InterPro"/>
</dbReference>
<evidence type="ECO:0000256" key="4">
    <source>
        <dbReference type="ARBA" id="ARBA00022833"/>
    </source>
</evidence>
<dbReference type="Pfam" id="PF02892">
    <property type="entry name" value="zf-BED"/>
    <property type="match status" value="4"/>
</dbReference>
<evidence type="ECO:0000256" key="3">
    <source>
        <dbReference type="ARBA" id="ARBA00022771"/>
    </source>
</evidence>
<evidence type="ECO:0000256" key="7">
    <source>
        <dbReference type="ARBA" id="ARBA00023163"/>
    </source>
</evidence>